<dbReference type="AlphaFoldDB" id="A0AAU7DFK7"/>
<dbReference type="EMBL" id="CP121196">
    <property type="protein sequence ID" value="XBH16122.1"/>
    <property type="molecule type" value="Genomic_DNA"/>
</dbReference>
<accession>A0AAU7DFK7</accession>
<reference evidence="1" key="1">
    <citation type="submission" date="2023-03" db="EMBL/GenBank/DDBJ databases">
        <title>Edaphobacter sp.</title>
        <authorList>
            <person name="Huber K.J."/>
            <person name="Papendorf J."/>
            <person name="Pilke C."/>
            <person name="Bunk B."/>
            <person name="Sproeer C."/>
            <person name="Pester M."/>
        </authorList>
    </citation>
    <scope>NUCLEOTIDE SEQUENCE</scope>
    <source>
        <strain evidence="1">DSM 110680</strain>
    </source>
</reference>
<proteinExistence type="predicted"/>
<evidence type="ECO:0000313" key="1">
    <source>
        <dbReference type="EMBL" id="XBH16122.1"/>
    </source>
</evidence>
<sequence>MGEIAVLLQQKAGLSPDKSQEVEQVVVQHIMSRVPSEFQGMLGSVLGSGASTADGQPAAAESGGLGGLLSAATSMFGNKE</sequence>
<dbReference type="RefSeq" id="WP_348261353.1">
    <property type="nucleotide sequence ID" value="NZ_CP121196.1"/>
</dbReference>
<gene>
    <name evidence="1" type="ORF">P8935_16285</name>
</gene>
<evidence type="ECO:0008006" key="2">
    <source>
        <dbReference type="Google" id="ProtNLM"/>
    </source>
</evidence>
<protein>
    <recommendedName>
        <fullName evidence="2">DUF2267 domain-containing protein</fullName>
    </recommendedName>
</protein>
<organism evidence="1">
    <name type="scientific">Telmatobacter sp. DSM 110680</name>
    <dbReference type="NCBI Taxonomy" id="3036704"/>
    <lineage>
        <taxon>Bacteria</taxon>
        <taxon>Pseudomonadati</taxon>
        <taxon>Acidobacteriota</taxon>
        <taxon>Terriglobia</taxon>
        <taxon>Terriglobales</taxon>
        <taxon>Acidobacteriaceae</taxon>
        <taxon>Telmatobacter</taxon>
    </lineage>
</organism>
<name>A0AAU7DFK7_9BACT</name>